<feature type="compositionally biased region" description="Low complexity" evidence="2">
    <location>
        <begin position="178"/>
        <end position="192"/>
    </location>
</feature>
<feature type="compositionally biased region" description="Low complexity" evidence="2">
    <location>
        <begin position="32"/>
        <end position="57"/>
    </location>
</feature>
<keyword evidence="5" id="KW-1185">Reference proteome</keyword>
<name>A0A5S9R751_MYCVN</name>
<dbReference type="EMBL" id="CACSIP010000040">
    <property type="protein sequence ID" value="CAA0130796.1"/>
    <property type="molecule type" value="Genomic_DNA"/>
</dbReference>
<dbReference type="InterPro" id="IPR029058">
    <property type="entry name" value="AB_hydrolase_fold"/>
</dbReference>
<evidence type="ECO:0000313" key="4">
    <source>
        <dbReference type="EMBL" id="CAA0130796.1"/>
    </source>
</evidence>
<dbReference type="AlphaFoldDB" id="A0A5S9R751"/>
<feature type="compositionally biased region" description="Acidic residues" evidence="2">
    <location>
        <begin position="80"/>
        <end position="133"/>
    </location>
</feature>
<dbReference type="SUPFAM" id="SSF53474">
    <property type="entry name" value="alpha/beta-Hydrolases"/>
    <property type="match status" value="1"/>
</dbReference>
<evidence type="ECO:0000259" key="3">
    <source>
        <dbReference type="SMART" id="SM00939"/>
    </source>
</evidence>
<dbReference type="SMART" id="SM00939">
    <property type="entry name" value="PepX_C"/>
    <property type="match status" value="1"/>
</dbReference>
<dbReference type="OrthoDB" id="9804819at2"/>
<feature type="compositionally biased region" description="Low complexity" evidence="2">
    <location>
        <begin position="154"/>
        <end position="166"/>
    </location>
</feature>
<accession>A0A5S9R751</accession>
<dbReference type="Gene3D" id="3.40.50.1820">
    <property type="entry name" value="alpha/beta hydrolase"/>
    <property type="match status" value="1"/>
</dbReference>
<dbReference type="GO" id="GO:0008239">
    <property type="term" value="F:dipeptidyl-peptidase activity"/>
    <property type="evidence" value="ECO:0007669"/>
    <property type="project" value="InterPro"/>
</dbReference>
<evidence type="ECO:0000256" key="1">
    <source>
        <dbReference type="ARBA" id="ARBA00022801"/>
    </source>
</evidence>
<proteinExistence type="predicted"/>
<keyword evidence="1" id="KW-0378">Hydrolase</keyword>
<dbReference type="InterPro" id="IPR013736">
    <property type="entry name" value="Xaa-Pro_dipept_C"/>
</dbReference>
<dbReference type="RefSeq" id="WP_159233739.1">
    <property type="nucleotide sequence ID" value="NZ_CACSIP010000040.1"/>
</dbReference>
<feature type="compositionally biased region" description="Basic and acidic residues" evidence="2">
    <location>
        <begin position="58"/>
        <end position="69"/>
    </location>
</feature>
<feature type="domain" description="Xaa-Pro dipeptidyl-peptidase C-terminal" evidence="3">
    <location>
        <begin position="683"/>
        <end position="887"/>
    </location>
</feature>
<sequence>MSAASYIGRVGGLAVAFGVGTAVFAGHGVAAAEPAAGGSESSSSSQGAEGSAGSSESTSERKRSDRDTAAADDAAAADADAADDAGSDDADDADADAADDADDADADAADDADDEIDLAEEPAADSSDTDGADLDAQQAEARSGSGKRSRDSSETITAIATETAAADQSEATAWLSSPEATAGRAPAAPTPVAQPVLTTSAVLPTTAESAESVSQATASVTPVLQLINGVLNPFAEDGPTAPPTGSPLEWAMAAAARRDQLVASGPISVSPAFEFTNGVIYGDIGATDSRGRPLIYTIVDDPNQGGKVTLNTDGTFSFLPDLSVVDSRGVEQFTVMVSEKTALVALLEQVPILGDFVQPIVLGLQQVPILGAILQPFIGYRVFAPIDVNVGALVPEGAPVAFTTMVTSFDGVQISTNFFPATGLAAGETATTVLNGPGLGSAGNIDPASETIVFDLVPGLVPLRDAGYNVVTWDPRGEFASGGVLQLDNPFFEGRDVQAIIDWVATRPETELDAPGDPTMGMVGGSYGGGIQLVSAGIDDRIEAIVPVIAWNSLIEALYPTAAFKSGWGTLLGLDLLEAGARINSQIYPALILGDLLGFLTESQQAILASSGPTVLVSSITAPTLLIQGTADGLFTLAQSVTNALLLDEAGTPVSMIWACGGHGICLNPENPLQTPLLIDSTLDWLDKYVNGNELVPTGPRFEWFDQNGDYHSSELLPSDPAFYGDPLVTTGSGGFLPLIPLLGGSGPQTKSPTPLLLSPAVASEAWLALDVEIPGQEATTEVVGAPVLTFSYSGLGTSRHIYAQLVNEASGLVLGNLVTPVPVTLDGRTRTVTIDLEQIAYTMAPGDKLTLQLVGSATPYENFTQWGFIDIGDIELALPTVAGAVEDELAEAAEDMVAA</sequence>
<dbReference type="Proteomes" id="UP000430146">
    <property type="component" value="Unassembled WGS sequence"/>
</dbReference>
<organism evidence="4 5">
    <name type="scientific">Mycolicibacterium vanbaalenii</name>
    <name type="common">Mycobacterium vanbaalenii</name>
    <dbReference type="NCBI Taxonomy" id="110539"/>
    <lineage>
        <taxon>Bacteria</taxon>
        <taxon>Bacillati</taxon>
        <taxon>Actinomycetota</taxon>
        <taxon>Actinomycetes</taxon>
        <taxon>Mycobacteriales</taxon>
        <taxon>Mycobacteriaceae</taxon>
        <taxon>Mycolicibacterium</taxon>
    </lineage>
</organism>
<gene>
    <name evidence="4" type="ORF">AELLOGFF_05790</name>
</gene>
<feature type="region of interest" description="Disordered" evidence="2">
    <location>
        <begin position="32"/>
        <end position="192"/>
    </location>
</feature>
<reference evidence="4 5" key="1">
    <citation type="submission" date="2019-11" db="EMBL/GenBank/DDBJ databases">
        <authorList>
            <person name="Holert J."/>
        </authorList>
    </citation>
    <scope>NUCLEOTIDE SEQUENCE [LARGE SCALE GENOMIC DNA]</scope>
    <source>
        <strain evidence="4">BC8_1</strain>
    </source>
</reference>
<evidence type="ECO:0000256" key="2">
    <source>
        <dbReference type="SAM" id="MobiDB-lite"/>
    </source>
</evidence>
<protein>
    <recommendedName>
        <fullName evidence="3">Xaa-Pro dipeptidyl-peptidase C-terminal domain-containing protein</fullName>
    </recommendedName>
</protein>
<dbReference type="Pfam" id="PF02129">
    <property type="entry name" value="Peptidase_S15"/>
    <property type="match status" value="1"/>
</dbReference>
<evidence type="ECO:0000313" key="5">
    <source>
        <dbReference type="Proteomes" id="UP000430146"/>
    </source>
</evidence>
<dbReference type="InterPro" id="IPR000383">
    <property type="entry name" value="Xaa-Pro-like_dom"/>
</dbReference>